<name>A0A128F255_9GAMM</name>
<evidence type="ECO:0000256" key="4">
    <source>
        <dbReference type="ARBA" id="ARBA00023163"/>
    </source>
</evidence>
<dbReference type="PROSITE" id="PS50931">
    <property type="entry name" value="HTH_LYSR"/>
    <property type="match status" value="1"/>
</dbReference>
<dbReference type="GO" id="GO:0006351">
    <property type="term" value="P:DNA-templated transcription"/>
    <property type="evidence" value="ECO:0007669"/>
    <property type="project" value="TreeGrafter"/>
</dbReference>
<feature type="domain" description="HTH lysR-type" evidence="5">
    <location>
        <begin position="20"/>
        <end position="76"/>
    </location>
</feature>
<dbReference type="InterPro" id="IPR036390">
    <property type="entry name" value="WH_DNA-bd_sf"/>
</dbReference>
<dbReference type="Pfam" id="PF03466">
    <property type="entry name" value="LysR_substrate"/>
    <property type="match status" value="1"/>
</dbReference>
<keyword evidence="3" id="KW-0238">DNA-binding</keyword>
<dbReference type="AlphaFoldDB" id="A0A128F255"/>
<dbReference type="CDD" id="cd08432">
    <property type="entry name" value="PBP2_GcdR_TrpI_HvrB_AmpR_like"/>
    <property type="match status" value="1"/>
</dbReference>
<dbReference type="Gene3D" id="1.10.10.10">
    <property type="entry name" value="Winged helix-like DNA-binding domain superfamily/Winged helix DNA-binding domain"/>
    <property type="match status" value="1"/>
</dbReference>
<dbReference type="EMBL" id="FIZY01000011">
    <property type="protein sequence ID" value="CZF80882.1"/>
    <property type="molecule type" value="Genomic_DNA"/>
</dbReference>
<proteinExistence type="inferred from homology"/>
<dbReference type="SUPFAM" id="SSF53850">
    <property type="entry name" value="Periplasmic binding protein-like II"/>
    <property type="match status" value="1"/>
</dbReference>
<keyword evidence="2" id="KW-0805">Transcription regulation</keyword>
<organism evidence="6 7">
    <name type="scientific">Grimontia marina</name>
    <dbReference type="NCBI Taxonomy" id="646534"/>
    <lineage>
        <taxon>Bacteria</taxon>
        <taxon>Pseudomonadati</taxon>
        <taxon>Pseudomonadota</taxon>
        <taxon>Gammaproteobacteria</taxon>
        <taxon>Vibrionales</taxon>
        <taxon>Vibrionaceae</taxon>
        <taxon>Grimontia</taxon>
    </lineage>
</organism>
<dbReference type="RefSeq" id="WP_062707726.1">
    <property type="nucleotide sequence ID" value="NZ_CAWRCI010000011.1"/>
</dbReference>
<evidence type="ECO:0000259" key="5">
    <source>
        <dbReference type="PROSITE" id="PS50931"/>
    </source>
</evidence>
<dbReference type="SUPFAM" id="SSF46785">
    <property type="entry name" value="Winged helix' DNA-binding domain"/>
    <property type="match status" value="1"/>
</dbReference>
<comment type="similarity">
    <text evidence="1">Belongs to the LysR transcriptional regulatory family.</text>
</comment>
<dbReference type="PRINTS" id="PR00039">
    <property type="entry name" value="HTHLYSR"/>
</dbReference>
<evidence type="ECO:0000313" key="7">
    <source>
        <dbReference type="Proteomes" id="UP000073601"/>
    </source>
</evidence>
<dbReference type="PANTHER" id="PTHR30537:SF74">
    <property type="entry name" value="HTH-TYPE TRANSCRIPTIONAL REGULATOR TRPI"/>
    <property type="match status" value="1"/>
</dbReference>
<sequence>MMDTSKKRFFKGKVNRIAYLNGIRAFEAAARHQSFAGAAQELNVTPAAVGQQVRQLEDWLDIRLFNRATSGSTRLTLTEEAVRAFPDIHRGFDLITRGLSNLFDEPEENTITISASPSIASKWLLARINAFQLDNEDCDIQVETDVALVDYSERGIDIGVRYGLGQWEGLCAQHLMFEDIFPVCSPEFAKKYGLERSPPEGLEGIPLLHDYSVPANSGYPSWQEWSDNVRAPLPAKLHGLKINDFSSVMELARRGNGLALGRSRLIEDELESGELIIPFNRDSYQFRSRFCYYLVWKNEEGDSDRKSRPFRDWLMSTVSDT</sequence>
<dbReference type="Proteomes" id="UP000073601">
    <property type="component" value="Unassembled WGS sequence"/>
</dbReference>
<dbReference type="InterPro" id="IPR005119">
    <property type="entry name" value="LysR_subst-bd"/>
</dbReference>
<keyword evidence="4" id="KW-0804">Transcription</keyword>
<dbReference type="InterPro" id="IPR036388">
    <property type="entry name" value="WH-like_DNA-bd_sf"/>
</dbReference>
<reference evidence="7" key="1">
    <citation type="submission" date="2016-02" db="EMBL/GenBank/DDBJ databases">
        <authorList>
            <person name="Rodrigo-Torres Lidia"/>
            <person name="Arahal R.David."/>
        </authorList>
    </citation>
    <scope>NUCLEOTIDE SEQUENCE [LARGE SCALE GENOMIC DNA]</scope>
    <source>
        <strain evidence="7">CECT 8713</strain>
    </source>
</reference>
<protein>
    <submittedName>
        <fullName evidence="6">Glycine cleavage system transcriptional activator</fullName>
    </submittedName>
</protein>
<dbReference type="GO" id="GO:0003700">
    <property type="term" value="F:DNA-binding transcription factor activity"/>
    <property type="evidence" value="ECO:0007669"/>
    <property type="project" value="InterPro"/>
</dbReference>
<dbReference type="OrthoDB" id="6787458at2"/>
<evidence type="ECO:0000256" key="1">
    <source>
        <dbReference type="ARBA" id="ARBA00009437"/>
    </source>
</evidence>
<dbReference type="Gene3D" id="3.40.190.10">
    <property type="entry name" value="Periplasmic binding protein-like II"/>
    <property type="match status" value="2"/>
</dbReference>
<dbReference type="GO" id="GO:0043565">
    <property type="term" value="F:sequence-specific DNA binding"/>
    <property type="evidence" value="ECO:0007669"/>
    <property type="project" value="TreeGrafter"/>
</dbReference>
<dbReference type="PANTHER" id="PTHR30537">
    <property type="entry name" value="HTH-TYPE TRANSCRIPTIONAL REGULATOR"/>
    <property type="match status" value="1"/>
</dbReference>
<accession>A0A128F255</accession>
<dbReference type="InterPro" id="IPR058163">
    <property type="entry name" value="LysR-type_TF_proteobact-type"/>
</dbReference>
<gene>
    <name evidence="6" type="primary">gcvA_5</name>
    <name evidence="6" type="ORF">GMA8713_01638</name>
</gene>
<dbReference type="Pfam" id="PF00126">
    <property type="entry name" value="HTH_1"/>
    <property type="match status" value="1"/>
</dbReference>
<keyword evidence="7" id="KW-1185">Reference proteome</keyword>
<dbReference type="InterPro" id="IPR000847">
    <property type="entry name" value="LysR_HTH_N"/>
</dbReference>
<evidence type="ECO:0000256" key="3">
    <source>
        <dbReference type="ARBA" id="ARBA00023125"/>
    </source>
</evidence>
<evidence type="ECO:0000313" key="6">
    <source>
        <dbReference type="EMBL" id="CZF80882.1"/>
    </source>
</evidence>
<evidence type="ECO:0000256" key="2">
    <source>
        <dbReference type="ARBA" id="ARBA00023015"/>
    </source>
</evidence>